<name>W3VQB1_MOEAP</name>
<evidence type="ECO:0000313" key="1">
    <source>
        <dbReference type="EMBL" id="ETS63734.1"/>
    </source>
</evidence>
<evidence type="ECO:0000313" key="2">
    <source>
        <dbReference type="Proteomes" id="UP000019462"/>
    </source>
</evidence>
<dbReference type="EMBL" id="AWNI01000008">
    <property type="protein sequence ID" value="ETS63734.1"/>
    <property type="molecule type" value="Genomic_DNA"/>
</dbReference>
<gene>
    <name evidence="1" type="ORF">PaG_02046</name>
</gene>
<organism evidence="1 2">
    <name type="scientific">Moesziomyces aphidis</name>
    <name type="common">Pseudozyma aphidis</name>
    <dbReference type="NCBI Taxonomy" id="84754"/>
    <lineage>
        <taxon>Eukaryota</taxon>
        <taxon>Fungi</taxon>
        <taxon>Dikarya</taxon>
        <taxon>Basidiomycota</taxon>
        <taxon>Ustilaginomycotina</taxon>
        <taxon>Ustilaginomycetes</taxon>
        <taxon>Ustilaginales</taxon>
        <taxon>Ustilaginaceae</taxon>
        <taxon>Moesziomyces</taxon>
    </lineage>
</organism>
<dbReference type="HOGENOM" id="CLU_1482609_0_0_1"/>
<reference evidence="1 2" key="1">
    <citation type="journal article" date="2014" name="Genome Announc.">
        <title>Genome sequence of the basidiomycetous fungus Pseudozyma aphidis DSM70725, an efficient producer of biosurfactant mannosylerythritol lipids.</title>
        <authorList>
            <person name="Lorenz S."/>
            <person name="Guenther M."/>
            <person name="Grumaz C."/>
            <person name="Rupp S."/>
            <person name="Zibek S."/>
            <person name="Sohn K."/>
        </authorList>
    </citation>
    <scope>NUCLEOTIDE SEQUENCE [LARGE SCALE GENOMIC DNA]</scope>
    <source>
        <strain evidence="2">ATCC 32657 / CBS 517.83 / DSM 70725 / JCM 10318 / NBRC 10182 / NRRL Y-7954 / St-0401</strain>
    </source>
</reference>
<comment type="caution">
    <text evidence="1">The sequence shown here is derived from an EMBL/GenBank/DDBJ whole genome shotgun (WGS) entry which is preliminary data.</text>
</comment>
<sequence length="182" mass="20438">MERITDHFYSVYSPSMRCIVGTPIRGTGARHCHTLPETSARPRSQSQWVRHSKFARRARAALVTSKSKIELSWRVWDVFAEPSRPCCSSACARALDVSSDALDEGRMPEAARWKAPPDRSAQPLRIWAGVRVRMPVPPPPPPSSSALLSAPLLFPSAWSLIFEPFWIDRFSKRGDFEFGNCA</sequence>
<dbReference type="AlphaFoldDB" id="W3VQB1"/>
<accession>W3VQB1</accession>
<proteinExistence type="predicted"/>
<protein>
    <submittedName>
        <fullName evidence="1">Uncharacterized protein</fullName>
    </submittedName>
</protein>
<dbReference type="Proteomes" id="UP000019462">
    <property type="component" value="Unassembled WGS sequence"/>
</dbReference>
<keyword evidence="2" id="KW-1185">Reference proteome</keyword>